<keyword evidence="1" id="KW-0472">Membrane</keyword>
<evidence type="ECO:0000313" key="2">
    <source>
        <dbReference type="EMBL" id="HGZ44304.1"/>
    </source>
</evidence>
<comment type="caution">
    <text evidence="2">The sequence shown here is derived from an EMBL/GenBank/DDBJ whole genome shotgun (WGS) entry which is preliminary data.</text>
</comment>
<gene>
    <name evidence="2" type="ORF">ENR23_12970</name>
</gene>
<feature type="transmembrane region" description="Helical" evidence="1">
    <location>
        <begin position="189"/>
        <end position="210"/>
    </location>
</feature>
<organism evidence="2">
    <name type="scientific">Eiseniibacteriota bacterium</name>
    <dbReference type="NCBI Taxonomy" id="2212470"/>
    <lineage>
        <taxon>Bacteria</taxon>
        <taxon>Candidatus Eiseniibacteriota</taxon>
    </lineage>
</organism>
<dbReference type="InterPro" id="IPR011990">
    <property type="entry name" value="TPR-like_helical_dom_sf"/>
</dbReference>
<dbReference type="SUPFAM" id="SSF48452">
    <property type="entry name" value="TPR-like"/>
    <property type="match status" value="1"/>
</dbReference>
<feature type="transmembrane region" description="Helical" evidence="1">
    <location>
        <begin position="311"/>
        <end position="330"/>
    </location>
</feature>
<dbReference type="Pfam" id="PF13428">
    <property type="entry name" value="TPR_14"/>
    <property type="match status" value="1"/>
</dbReference>
<sequence length="637" mass="66048">MARSRRPRDGAATGAKLARAAAGAGRSGGAALAATDAPGAGRATLVLWWALAALAAARAALAFVPAMGGWALNLHRFLHPALAWLPWAVGAAALAPPLARRAVPWAERAGDALALGARGPALAALGAAALVLALPDQVRFTGDFLIRQGTIEEAIRPDRVWPQALPLDTWLHFRLPLELDRAFGLDPNLYGRLFGAAACAALAALAAAFARACGFRGGAALAASSAAFWGGTLALFTGYNKGLAGLAVLALAVAAAGVRVAREGRGFVPLGFALAAAVALHRSGPALLPAGAAAWALAARARPGAWRGAESLAGAAAVAASLVAFGPRIAGILTRYDPVHVAPAEVVAAGGPLAAALAPARLADTLNLALLLAPLAVAAPFAALAFGRDRPRGREALALAALALPAVAAFPFLRPIHGAYRDWDVFAPWGVGLAALTAWLAGHALRAAPARAWLAPAMAVALAVPAVQWVAHHTDVARGMARVEAFATEAPRRTPNERAYAWDFVGTRWNQLENHAASAEAFRRACEDAPSPRLLLQWALAEVLRGNPRGAIAAYHRHLEKDPKSLAGWLGLAAAASRVPDFAESRRALLEVLKLDPRNPDALAILPQLDESERRWREGGSVAVPFQLTVPEPPRVR</sequence>
<dbReference type="AlphaFoldDB" id="A0A832I3U2"/>
<feature type="transmembrane region" description="Helical" evidence="1">
    <location>
        <begin position="366"/>
        <end position="384"/>
    </location>
</feature>
<dbReference type="InterPro" id="IPR019734">
    <property type="entry name" value="TPR_rpt"/>
</dbReference>
<feature type="transmembrane region" description="Helical" evidence="1">
    <location>
        <begin position="425"/>
        <end position="445"/>
    </location>
</feature>
<dbReference type="EMBL" id="DSQF01000026">
    <property type="protein sequence ID" value="HGZ44304.1"/>
    <property type="molecule type" value="Genomic_DNA"/>
</dbReference>
<feature type="transmembrane region" description="Helical" evidence="1">
    <location>
        <begin position="115"/>
        <end position="134"/>
    </location>
</feature>
<proteinExistence type="predicted"/>
<feature type="transmembrane region" description="Helical" evidence="1">
    <location>
        <begin position="396"/>
        <end position="413"/>
    </location>
</feature>
<feature type="transmembrane region" description="Helical" evidence="1">
    <location>
        <begin position="217"/>
        <end position="236"/>
    </location>
</feature>
<reference evidence="2" key="1">
    <citation type="journal article" date="2020" name="mSystems">
        <title>Genome- and Community-Level Interaction Insights into Carbon Utilization and Element Cycling Functions of Hydrothermarchaeota in Hydrothermal Sediment.</title>
        <authorList>
            <person name="Zhou Z."/>
            <person name="Liu Y."/>
            <person name="Xu W."/>
            <person name="Pan J."/>
            <person name="Luo Z.H."/>
            <person name="Li M."/>
        </authorList>
    </citation>
    <scope>NUCLEOTIDE SEQUENCE [LARGE SCALE GENOMIC DNA]</scope>
    <source>
        <strain evidence="2">SpSt-381</strain>
    </source>
</reference>
<protein>
    <submittedName>
        <fullName evidence="2">Tetratricopeptide repeat protein</fullName>
    </submittedName>
</protein>
<feature type="transmembrane region" description="Helical" evidence="1">
    <location>
        <begin position="452"/>
        <end position="471"/>
    </location>
</feature>
<evidence type="ECO:0000256" key="1">
    <source>
        <dbReference type="SAM" id="Phobius"/>
    </source>
</evidence>
<dbReference type="SMART" id="SM00028">
    <property type="entry name" value="TPR"/>
    <property type="match status" value="2"/>
</dbReference>
<accession>A0A832I3U2</accession>
<dbReference type="Gene3D" id="1.25.40.10">
    <property type="entry name" value="Tetratricopeptide repeat domain"/>
    <property type="match status" value="1"/>
</dbReference>
<keyword evidence="1" id="KW-1133">Transmembrane helix</keyword>
<feature type="transmembrane region" description="Helical" evidence="1">
    <location>
        <begin position="342"/>
        <end position="360"/>
    </location>
</feature>
<feature type="transmembrane region" description="Helical" evidence="1">
    <location>
        <begin position="46"/>
        <end position="72"/>
    </location>
</feature>
<feature type="transmembrane region" description="Helical" evidence="1">
    <location>
        <begin position="242"/>
        <end position="261"/>
    </location>
</feature>
<feature type="transmembrane region" description="Helical" evidence="1">
    <location>
        <begin position="273"/>
        <end position="299"/>
    </location>
</feature>
<keyword evidence="1" id="KW-0812">Transmembrane</keyword>
<name>A0A832I3U2_UNCEI</name>
<feature type="transmembrane region" description="Helical" evidence="1">
    <location>
        <begin position="84"/>
        <end position="103"/>
    </location>
</feature>